<evidence type="ECO:0000256" key="4">
    <source>
        <dbReference type="ARBA" id="ARBA00022741"/>
    </source>
</evidence>
<keyword evidence="4" id="KW-0547">Nucleotide-binding</keyword>
<dbReference type="EMBL" id="VIEB01000087">
    <property type="protein sequence ID" value="TQE07357.1"/>
    <property type="molecule type" value="Genomic_DNA"/>
</dbReference>
<comment type="caution">
    <text evidence="10">The sequence shown here is derived from an EMBL/GenBank/DDBJ whole genome shotgun (WGS) entry which is preliminary data.</text>
</comment>
<dbReference type="PANTHER" id="PTHR48005:SF16">
    <property type="entry name" value="MDIS1-INTERACTING RECEPTOR LIKE KINASE 2-LIKE ISOFORM X1"/>
    <property type="match status" value="1"/>
</dbReference>
<reference evidence="10 11" key="1">
    <citation type="journal article" date="2019" name="G3 (Bethesda)">
        <title>Sequencing of a Wild Apple (Malus baccata) Genome Unravels the Differences Between Cultivated and Wild Apple Species Regarding Disease Resistance and Cold Tolerance.</title>
        <authorList>
            <person name="Chen X."/>
        </authorList>
    </citation>
    <scope>NUCLEOTIDE SEQUENCE [LARGE SCALE GENOMIC DNA]</scope>
    <source>
        <strain evidence="11">cv. Shandingzi</strain>
        <tissue evidence="10">Leaves</tissue>
    </source>
</reference>
<keyword evidence="2" id="KW-0723">Serine/threonine-protein kinase</keyword>
<dbReference type="SUPFAM" id="SSF56112">
    <property type="entry name" value="Protein kinase-like (PK-like)"/>
    <property type="match status" value="1"/>
</dbReference>
<proteinExistence type="predicted"/>
<dbReference type="PANTHER" id="PTHR48005">
    <property type="entry name" value="LEUCINE RICH REPEAT KINASE 2"/>
    <property type="match status" value="1"/>
</dbReference>
<evidence type="ECO:0000256" key="1">
    <source>
        <dbReference type="ARBA" id="ARBA00012513"/>
    </source>
</evidence>
<dbReference type="GO" id="GO:0004674">
    <property type="term" value="F:protein serine/threonine kinase activity"/>
    <property type="evidence" value="ECO:0007669"/>
    <property type="project" value="UniProtKB-KW"/>
</dbReference>
<dbReference type="InterPro" id="IPR011009">
    <property type="entry name" value="Kinase-like_dom_sf"/>
</dbReference>
<evidence type="ECO:0000256" key="2">
    <source>
        <dbReference type="ARBA" id="ARBA00022527"/>
    </source>
</evidence>
<comment type="catalytic activity">
    <reaction evidence="8">
        <text>L-seryl-[protein] + ATP = O-phospho-L-seryl-[protein] + ADP + H(+)</text>
        <dbReference type="Rhea" id="RHEA:17989"/>
        <dbReference type="Rhea" id="RHEA-COMP:9863"/>
        <dbReference type="Rhea" id="RHEA-COMP:11604"/>
        <dbReference type="ChEBI" id="CHEBI:15378"/>
        <dbReference type="ChEBI" id="CHEBI:29999"/>
        <dbReference type="ChEBI" id="CHEBI:30616"/>
        <dbReference type="ChEBI" id="CHEBI:83421"/>
        <dbReference type="ChEBI" id="CHEBI:456216"/>
        <dbReference type="EC" id="2.7.11.1"/>
    </reaction>
</comment>
<evidence type="ECO:0000256" key="6">
    <source>
        <dbReference type="ARBA" id="ARBA00022840"/>
    </source>
</evidence>
<organism evidence="10 11">
    <name type="scientific">Malus baccata</name>
    <name type="common">Siberian crab apple</name>
    <name type="synonym">Pyrus baccata</name>
    <dbReference type="NCBI Taxonomy" id="106549"/>
    <lineage>
        <taxon>Eukaryota</taxon>
        <taxon>Viridiplantae</taxon>
        <taxon>Streptophyta</taxon>
        <taxon>Embryophyta</taxon>
        <taxon>Tracheophyta</taxon>
        <taxon>Spermatophyta</taxon>
        <taxon>Magnoliopsida</taxon>
        <taxon>eudicotyledons</taxon>
        <taxon>Gunneridae</taxon>
        <taxon>Pentapetalae</taxon>
        <taxon>rosids</taxon>
        <taxon>fabids</taxon>
        <taxon>Rosales</taxon>
        <taxon>Rosaceae</taxon>
        <taxon>Amygdaloideae</taxon>
        <taxon>Maleae</taxon>
        <taxon>Malus</taxon>
    </lineage>
</organism>
<gene>
    <name evidence="10" type="ORF">C1H46_007010</name>
</gene>
<evidence type="ECO:0000256" key="5">
    <source>
        <dbReference type="ARBA" id="ARBA00022777"/>
    </source>
</evidence>
<keyword evidence="11" id="KW-1185">Reference proteome</keyword>
<evidence type="ECO:0000313" key="10">
    <source>
        <dbReference type="EMBL" id="TQE07357.1"/>
    </source>
</evidence>
<evidence type="ECO:0000313" key="11">
    <source>
        <dbReference type="Proteomes" id="UP000315295"/>
    </source>
</evidence>
<accession>A0A540N8I6</accession>
<evidence type="ECO:0000259" key="9">
    <source>
        <dbReference type="PROSITE" id="PS50011"/>
    </source>
</evidence>
<dbReference type="EC" id="2.7.11.1" evidence="1"/>
<dbReference type="InterPro" id="IPR008266">
    <property type="entry name" value="Tyr_kinase_AS"/>
</dbReference>
<dbReference type="STRING" id="106549.A0A540N8I6"/>
<sequence>MHHDVVPPIVHRDISSKNILLDFEYEALVSDFGTAKFLNRDSTNWTAVAGTYGYIAPELAYTMEVNDKCDVYSFGVVALETIMGRHPEDFFSSFSTMPYSFSSSSSVLLAHQMPIVDVLDQRILPPTHQEAGEVLSLVKIAFLCLHPSPQSRPTMKQVSQLLSTQKLHLSKPLRMITCSELLTLDPLTA</sequence>
<comment type="catalytic activity">
    <reaction evidence="7">
        <text>L-threonyl-[protein] + ATP = O-phospho-L-threonyl-[protein] + ADP + H(+)</text>
        <dbReference type="Rhea" id="RHEA:46608"/>
        <dbReference type="Rhea" id="RHEA-COMP:11060"/>
        <dbReference type="Rhea" id="RHEA-COMP:11605"/>
        <dbReference type="ChEBI" id="CHEBI:15378"/>
        <dbReference type="ChEBI" id="CHEBI:30013"/>
        <dbReference type="ChEBI" id="CHEBI:30616"/>
        <dbReference type="ChEBI" id="CHEBI:61977"/>
        <dbReference type="ChEBI" id="CHEBI:456216"/>
        <dbReference type="EC" id="2.7.11.1"/>
    </reaction>
</comment>
<keyword evidence="5" id="KW-0418">Kinase</keyword>
<dbReference type="AlphaFoldDB" id="A0A540N8I6"/>
<evidence type="ECO:0000256" key="8">
    <source>
        <dbReference type="ARBA" id="ARBA00048679"/>
    </source>
</evidence>
<evidence type="ECO:0000256" key="3">
    <source>
        <dbReference type="ARBA" id="ARBA00022679"/>
    </source>
</evidence>
<protein>
    <recommendedName>
        <fullName evidence="1">non-specific serine/threonine protein kinase</fullName>
        <ecNumber evidence="1">2.7.11.1</ecNumber>
    </recommendedName>
</protein>
<keyword evidence="6" id="KW-0067">ATP-binding</keyword>
<keyword evidence="3" id="KW-0808">Transferase</keyword>
<dbReference type="Proteomes" id="UP000315295">
    <property type="component" value="Unassembled WGS sequence"/>
</dbReference>
<evidence type="ECO:0000256" key="7">
    <source>
        <dbReference type="ARBA" id="ARBA00047899"/>
    </source>
</evidence>
<dbReference type="GO" id="GO:0005524">
    <property type="term" value="F:ATP binding"/>
    <property type="evidence" value="ECO:0007669"/>
    <property type="project" value="UniProtKB-KW"/>
</dbReference>
<dbReference type="PROSITE" id="PS00109">
    <property type="entry name" value="PROTEIN_KINASE_TYR"/>
    <property type="match status" value="1"/>
</dbReference>
<name>A0A540N8I6_MALBA</name>
<feature type="domain" description="Protein kinase" evidence="9">
    <location>
        <begin position="1"/>
        <end position="162"/>
    </location>
</feature>
<dbReference type="Pfam" id="PF00069">
    <property type="entry name" value="Pkinase"/>
    <property type="match status" value="1"/>
</dbReference>
<dbReference type="Gene3D" id="1.10.510.10">
    <property type="entry name" value="Transferase(Phosphotransferase) domain 1"/>
    <property type="match status" value="1"/>
</dbReference>
<dbReference type="InterPro" id="IPR051420">
    <property type="entry name" value="Ser_Thr_Kinases_DiverseReg"/>
</dbReference>
<dbReference type="InterPro" id="IPR000719">
    <property type="entry name" value="Prot_kinase_dom"/>
</dbReference>
<dbReference type="PROSITE" id="PS50011">
    <property type="entry name" value="PROTEIN_KINASE_DOM"/>
    <property type="match status" value="1"/>
</dbReference>